<name>A0ABS4SGM9_9PROT</name>
<proteinExistence type="predicted"/>
<keyword evidence="2" id="KW-1185">Reference proteome</keyword>
<protein>
    <submittedName>
        <fullName evidence="1">Uncharacterized protein</fullName>
    </submittedName>
</protein>
<accession>A0ABS4SGM9</accession>
<reference evidence="1 2" key="1">
    <citation type="submission" date="2021-03" db="EMBL/GenBank/DDBJ databases">
        <title>Genomic Encyclopedia of Type Strains, Phase III (KMG-III): the genomes of soil and plant-associated and newly described type strains.</title>
        <authorList>
            <person name="Whitman W."/>
        </authorList>
    </citation>
    <scope>NUCLEOTIDE SEQUENCE [LARGE SCALE GENOMIC DNA]</scope>
    <source>
        <strain evidence="1 2">IMMIB AFH-6</strain>
    </source>
</reference>
<gene>
    <name evidence="1" type="ORF">J2851_001470</name>
</gene>
<dbReference type="RefSeq" id="WP_209765294.1">
    <property type="nucleotide sequence ID" value="NZ_JAGINP010000004.1"/>
</dbReference>
<evidence type="ECO:0000313" key="2">
    <source>
        <dbReference type="Proteomes" id="UP000781958"/>
    </source>
</evidence>
<sequence length="156" mass="16130">MAWQEAVARLAQERTQAETCAALIKARGDAPARDRAAMAYGAAKAEVDGVIAGLVAALAKNADPTSLRDLTPRLDRAAGGRESLCRTAQSLVPAAPGAKGGPVAEIVGAVVEPLIGAMKDLLIDARDRDAAARRTIQTQVEAAAWTPFSDIAPATF</sequence>
<organism evidence="1 2">
    <name type="scientific">Azospirillum rugosum</name>
    <dbReference type="NCBI Taxonomy" id="416170"/>
    <lineage>
        <taxon>Bacteria</taxon>
        <taxon>Pseudomonadati</taxon>
        <taxon>Pseudomonadota</taxon>
        <taxon>Alphaproteobacteria</taxon>
        <taxon>Rhodospirillales</taxon>
        <taxon>Azospirillaceae</taxon>
        <taxon>Azospirillum</taxon>
    </lineage>
</organism>
<dbReference type="Proteomes" id="UP000781958">
    <property type="component" value="Unassembled WGS sequence"/>
</dbReference>
<dbReference type="EMBL" id="JAGINP010000004">
    <property type="protein sequence ID" value="MBP2291721.1"/>
    <property type="molecule type" value="Genomic_DNA"/>
</dbReference>
<evidence type="ECO:0000313" key="1">
    <source>
        <dbReference type="EMBL" id="MBP2291721.1"/>
    </source>
</evidence>
<comment type="caution">
    <text evidence="1">The sequence shown here is derived from an EMBL/GenBank/DDBJ whole genome shotgun (WGS) entry which is preliminary data.</text>
</comment>